<dbReference type="PANTHER" id="PTHR46558">
    <property type="entry name" value="TRACRIPTIONAL REGULATORY PROTEIN-RELATED-RELATED"/>
    <property type="match status" value="1"/>
</dbReference>
<keyword evidence="4" id="KW-1185">Reference proteome</keyword>
<dbReference type="SMART" id="SM00530">
    <property type="entry name" value="HTH_XRE"/>
    <property type="match status" value="1"/>
</dbReference>
<dbReference type="EMBL" id="JAHLQN010000001">
    <property type="protein sequence ID" value="MBU5625767.1"/>
    <property type="molecule type" value="Genomic_DNA"/>
</dbReference>
<dbReference type="Proteomes" id="UP000787672">
    <property type="component" value="Unassembled WGS sequence"/>
</dbReference>
<dbReference type="PROSITE" id="PS50943">
    <property type="entry name" value="HTH_CROC1"/>
    <property type="match status" value="1"/>
</dbReference>
<dbReference type="RefSeq" id="WP_216558157.1">
    <property type="nucleotide sequence ID" value="NZ_JAHLQN010000001.1"/>
</dbReference>
<comment type="caution">
    <text evidence="3">The sequence shown here is derived from an EMBL/GenBank/DDBJ whole genome shotgun (WGS) entry which is preliminary data.</text>
</comment>
<keyword evidence="1" id="KW-0238">DNA-binding</keyword>
<dbReference type="Pfam" id="PF01381">
    <property type="entry name" value="HTH_3"/>
    <property type="match status" value="1"/>
</dbReference>
<name>A0ABS6F6H2_9FIRM</name>
<evidence type="ECO:0000313" key="3">
    <source>
        <dbReference type="EMBL" id="MBU5625767.1"/>
    </source>
</evidence>
<evidence type="ECO:0000313" key="4">
    <source>
        <dbReference type="Proteomes" id="UP000787672"/>
    </source>
</evidence>
<gene>
    <name evidence="3" type="ORF">KQI82_02310</name>
</gene>
<reference evidence="3 4" key="1">
    <citation type="submission" date="2021-06" db="EMBL/GenBank/DDBJ databases">
        <authorList>
            <person name="Sun Q."/>
            <person name="Li D."/>
        </authorList>
    </citation>
    <scope>NUCLEOTIDE SEQUENCE [LARGE SCALE GENOMIC DNA]</scope>
    <source>
        <strain evidence="3 4">MSJ-2</strain>
    </source>
</reference>
<accession>A0ABS6F6H2</accession>
<evidence type="ECO:0000259" key="2">
    <source>
        <dbReference type="PROSITE" id="PS50943"/>
    </source>
</evidence>
<dbReference type="PANTHER" id="PTHR46558:SF11">
    <property type="entry name" value="HTH-TYPE TRANSCRIPTIONAL REGULATOR XRE"/>
    <property type="match status" value="1"/>
</dbReference>
<feature type="domain" description="HTH cro/C1-type" evidence="2">
    <location>
        <begin position="5"/>
        <end position="59"/>
    </location>
</feature>
<dbReference type="InterPro" id="IPR001387">
    <property type="entry name" value="Cro/C1-type_HTH"/>
</dbReference>
<proteinExistence type="predicted"/>
<sequence>MNLRIRDLREDHDKTQADLAEYLGCSQQTYSRYENGKVQPTPETLEKLALYFGTSVDYLLGLTDDPRPYPRKR</sequence>
<dbReference type="CDD" id="cd00093">
    <property type="entry name" value="HTH_XRE"/>
    <property type="match status" value="1"/>
</dbReference>
<evidence type="ECO:0000256" key="1">
    <source>
        <dbReference type="ARBA" id="ARBA00023125"/>
    </source>
</evidence>
<organism evidence="3 4">
    <name type="scientific">Dysosmobacter acutus</name>
    <dbReference type="NCBI Taxonomy" id="2841504"/>
    <lineage>
        <taxon>Bacteria</taxon>
        <taxon>Bacillati</taxon>
        <taxon>Bacillota</taxon>
        <taxon>Clostridia</taxon>
        <taxon>Eubacteriales</taxon>
        <taxon>Oscillospiraceae</taxon>
        <taxon>Dysosmobacter</taxon>
    </lineage>
</organism>
<protein>
    <submittedName>
        <fullName evidence="3">Helix-turn-helix domain-containing protein</fullName>
    </submittedName>
</protein>